<protein>
    <recommendedName>
        <fullName evidence="3">histidine kinase</fullName>
        <ecNumber evidence="3">2.7.13.3</ecNumber>
    </recommendedName>
</protein>
<reference evidence="18" key="1">
    <citation type="journal article" date="2016" name="Genome Announc.">
        <title>Complete genome sequence of Alkaliphilus metalliredigens strain QYMF, an alkaliphilic and metal-reducing bacterium isolated from borax-contaminated leachate ponds.</title>
        <authorList>
            <person name="Hwang C."/>
            <person name="Copeland A."/>
            <person name="Lucas S."/>
            <person name="Lapidus A."/>
            <person name="Barry K."/>
            <person name="Detter J.C."/>
            <person name="Glavina Del Rio T."/>
            <person name="Hammon N."/>
            <person name="Israni S."/>
            <person name="Dalin E."/>
            <person name="Tice H."/>
            <person name="Pitluck S."/>
            <person name="Chertkov O."/>
            <person name="Brettin T."/>
            <person name="Bruce D."/>
            <person name="Han C."/>
            <person name="Schmutz J."/>
            <person name="Larimer F."/>
            <person name="Land M.L."/>
            <person name="Hauser L."/>
            <person name="Kyrpides N."/>
            <person name="Mikhailova N."/>
            <person name="Ye Q."/>
            <person name="Zhou J."/>
            <person name="Richardson P."/>
            <person name="Fields M.W."/>
        </authorList>
    </citation>
    <scope>NUCLEOTIDE SEQUENCE [LARGE SCALE GENOMIC DNA]</scope>
    <source>
        <strain evidence="18">QYMF</strain>
    </source>
</reference>
<dbReference type="PROSITE" id="PS50109">
    <property type="entry name" value="HIS_KIN"/>
    <property type="match status" value="1"/>
</dbReference>
<keyword evidence="11 14" id="KW-1133">Transmembrane helix</keyword>
<dbReference type="PANTHER" id="PTHR45528:SF1">
    <property type="entry name" value="SENSOR HISTIDINE KINASE CPXA"/>
    <property type="match status" value="1"/>
</dbReference>
<dbReference type="Pfam" id="PF00672">
    <property type="entry name" value="HAMP"/>
    <property type="match status" value="1"/>
</dbReference>
<evidence type="ECO:0000256" key="2">
    <source>
        <dbReference type="ARBA" id="ARBA00004651"/>
    </source>
</evidence>
<dbReference type="SMART" id="SM00387">
    <property type="entry name" value="HATPase_c"/>
    <property type="match status" value="1"/>
</dbReference>
<dbReference type="InterPro" id="IPR036097">
    <property type="entry name" value="HisK_dim/P_sf"/>
</dbReference>
<dbReference type="PANTHER" id="PTHR45528">
    <property type="entry name" value="SENSOR HISTIDINE KINASE CPXA"/>
    <property type="match status" value="1"/>
</dbReference>
<keyword evidence="6 17" id="KW-0808">Transferase</keyword>
<evidence type="ECO:0000256" key="7">
    <source>
        <dbReference type="ARBA" id="ARBA00022692"/>
    </source>
</evidence>
<dbReference type="InterPro" id="IPR035965">
    <property type="entry name" value="PAS-like_dom_sf"/>
</dbReference>
<evidence type="ECO:0000256" key="12">
    <source>
        <dbReference type="ARBA" id="ARBA00023012"/>
    </source>
</evidence>
<evidence type="ECO:0000256" key="9">
    <source>
        <dbReference type="ARBA" id="ARBA00022777"/>
    </source>
</evidence>
<feature type="domain" description="HAMP" evidence="16">
    <location>
        <begin position="195"/>
        <end position="247"/>
    </location>
</feature>
<evidence type="ECO:0000256" key="8">
    <source>
        <dbReference type="ARBA" id="ARBA00022741"/>
    </source>
</evidence>
<keyword evidence="8" id="KW-0547">Nucleotide-binding</keyword>
<dbReference type="SUPFAM" id="SSF55785">
    <property type="entry name" value="PYP-like sensor domain (PAS domain)"/>
    <property type="match status" value="1"/>
</dbReference>
<dbReference type="Pfam" id="PF00512">
    <property type="entry name" value="HisKA"/>
    <property type="match status" value="1"/>
</dbReference>
<dbReference type="InterPro" id="IPR000014">
    <property type="entry name" value="PAS"/>
</dbReference>
<dbReference type="GO" id="GO:0005886">
    <property type="term" value="C:plasma membrane"/>
    <property type="evidence" value="ECO:0007669"/>
    <property type="project" value="UniProtKB-SubCell"/>
</dbReference>
<comment type="catalytic activity">
    <reaction evidence="1">
        <text>ATP + protein L-histidine = ADP + protein N-phospho-L-histidine.</text>
        <dbReference type="EC" id="2.7.13.3"/>
    </reaction>
</comment>
<dbReference type="GO" id="GO:0000155">
    <property type="term" value="F:phosphorelay sensor kinase activity"/>
    <property type="evidence" value="ECO:0007669"/>
    <property type="project" value="InterPro"/>
</dbReference>
<dbReference type="Pfam" id="PF02518">
    <property type="entry name" value="HATPase_c"/>
    <property type="match status" value="1"/>
</dbReference>
<dbReference type="Proteomes" id="UP000001572">
    <property type="component" value="Chromosome"/>
</dbReference>
<dbReference type="SUPFAM" id="SSF158472">
    <property type="entry name" value="HAMP domain-like"/>
    <property type="match status" value="1"/>
</dbReference>
<dbReference type="OrthoDB" id="9813151at2"/>
<dbReference type="FunFam" id="3.30.565.10:FF:000006">
    <property type="entry name" value="Sensor histidine kinase WalK"/>
    <property type="match status" value="1"/>
</dbReference>
<keyword evidence="7 14" id="KW-0812">Transmembrane</keyword>
<feature type="domain" description="Histidine kinase" evidence="15">
    <location>
        <begin position="376"/>
        <end position="594"/>
    </location>
</feature>
<evidence type="ECO:0000256" key="10">
    <source>
        <dbReference type="ARBA" id="ARBA00022840"/>
    </source>
</evidence>
<dbReference type="Pfam" id="PF00989">
    <property type="entry name" value="PAS"/>
    <property type="match status" value="1"/>
</dbReference>
<evidence type="ECO:0000256" key="14">
    <source>
        <dbReference type="SAM" id="Phobius"/>
    </source>
</evidence>
<dbReference type="CDD" id="cd06225">
    <property type="entry name" value="HAMP"/>
    <property type="match status" value="1"/>
</dbReference>
<dbReference type="KEGG" id="amt:Amet_4757"/>
<dbReference type="CDD" id="cd00075">
    <property type="entry name" value="HATPase"/>
    <property type="match status" value="1"/>
</dbReference>
<dbReference type="InterPro" id="IPR005467">
    <property type="entry name" value="His_kinase_dom"/>
</dbReference>
<dbReference type="FunFam" id="1.10.287.130:FF:000001">
    <property type="entry name" value="Two-component sensor histidine kinase"/>
    <property type="match status" value="1"/>
</dbReference>
<evidence type="ECO:0000313" key="17">
    <source>
        <dbReference type="EMBL" id="ABR50823.1"/>
    </source>
</evidence>
<dbReference type="EMBL" id="CP000724">
    <property type="protein sequence ID" value="ABR50823.1"/>
    <property type="molecule type" value="Genomic_DNA"/>
</dbReference>
<dbReference type="SUPFAM" id="SSF55874">
    <property type="entry name" value="ATPase domain of HSP90 chaperone/DNA topoisomerase II/histidine kinase"/>
    <property type="match status" value="1"/>
</dbReference>
<dbReference type="AlphaFoldDB" id="A6TXA5"/>
<dbReference type="InterPro" id="IPR013767">
    <property type="entry name" value="PAS_fold"/>
</dbReference>
<keyword evidence="9 17" id="KW-0418">Kinase</keyword>
<evidence type="ECO:0000256" key="4">
    <source>
        <dbReference type="ARBA" id="ARBA00022475"/>
    </source>
</evidence>
<dbReference type="SMART" id="SM00091">
    <property type="entry name" value="PAS"/>
    <property type="match status" value="1"/>
</dbReference>
<dbReference type="Gene3D" id="1.10.287.130">
    <property type="match status" value="1"/>
</dbReference>
<sequence length="599" mass="68547">MFKSIRWKFITIYFLLVFMAMVIVGVFLINQFEQYHLGVVRDNLTQIANSLRISLKDMDWQKNKEDVQENITYYEKIGMEIYVIGRDTNFTIISSTNLSYLNENATEILEPDLILSSFNGDPGEKDIVPKEEGLTSSKNMVFPLYDEHSRVTGAIYLRQNLEEIYNTLDQSINILIRATILALFITIFVGYFIAKSVTGPINDVTIKAEKMARGDFEQVVEIKSDDEIGQLGNMFNYLMARLKSVLQEMSNEKQKMDTIITYMADGLIATTMEGKVIHANPRALEMLRIQEKDILEKHFDETFKQLNERLTIEYLQNSPAKWSGSQMIEMEYGITLRANYAPYMNEKGDLDGIIVLFQDVTEYEKLENMRKEFVANVSHELKTPLTTIKSYTETLLEGAMENQELGKQFLNVIDNEADRMARLVRDLLQLSNADYQQTKWDKKEVDLNYIVEKAVLNLSVSAKNKEQELNYKGLREGVSVWADENRIEQVLLNVISNAIKYTANGGCIDVSLEETQNHATIKITDNGMGIPKEDLPRIFERFYRVDKARSREMGGTGLGLSIAKQIIDVHEGMIKVDSRESGGTAVLIELPLLQEKMCN</sequence>
<dbReference type="eggNOG" id="COG5002">
    <property type="taxonomic scope" value="Bacteria"/>
</dbReference>
<evidence type="ECO:0000259" key="15">
    <source>
        <dbReference type="PROSITE" id="PS50109"/>
    </source>
</evidence>
<dbReference type="InterPro" id="IPR003660">
    <property type="entry name" value="HAMP_dom"/>
</dbReference>
<dbReference type="Gene3D" id="3.30.565.10">
    <property type="entry name" value="Histidine kinase-like ATPase, C-terminal domain"/>
    <property type="match status" value="1"/>
</dbReference>
<evidence type="ECO:0000313" key="18">
    <source>
        <dbReference type="Proteomes" id="UP000001572"/>
    </source>
</evidence>
<proteinExistence type="predicted"/>
<gene>
    <name evidence="17" type="ordered locus">Amet_4757</name>
</gene>
<dbReference type="Gene3D" id="3.30.450.20">
    <property type="entry name" value="PAS domain"/>
    <property type="match status" value="2"/>
</dbReference>
<evidence type="ECO:0000256" key="3">
    <source>
        <dbReference type="ARBA" id="ARBA00012438"/>
    </source>
</evidence>
<keyword evidence="5" id="KW-0597">Phosphoprotein</keyword>
<dbReference type="InterPro" id="IPR004358">
    <property type="entry name" value="Sig_transdc_His_kin-like_C"/>
</dbReference>
<keyword evidence="4" id="KW-1003">Cell membrane</keyword>
<dbReference type="PROSITE" id="PS50885">
    <property type="entry name" value="HAMP"/>
    <property type="match status" value="1"/>
</dbReference>
<feature type="transmembrane region" description="Helical" evidence="14">
    <location>
        <begin position="12"/>
        <end position="29"/>
    </location>
</feature>
<dbReference type="HOGENOM" id="CLU_000445_89_2_9"/>
<name>A6TXA5_ALKMQ</name>
<dbReference type="EC" id="2.7.13.3" evidence="3"/>
<dbReference type="PRINTS" id="PR00344">
    <property type="entry name" value="BCTRLSENSOR"/>
</dbReference>
<evidence type="ECO:0000256" key="6">
    <source>
        <dbReference type="ARBA" id="ARBA00022679"/>
    </source>
</evidence>
<dbReference type="STRING" id="293826.Amet_4757"/>
<dbReference type="SMART" id="SM00304">
    <property type="entry name" value="HAMP"/>
    <property type="match status" value="1"/>
</dbReference>
<dbReference type="CDD" id="cd00082">
    <property type="entry name" value="HisKA"/>
    <property type="match status" value="1"/>
</dbReference>
<dbReference type="InterPro" id="IPR003594">
    <property type="entry name" value="HATPase_dom"/>
</dbReference>
<dbReference type="CDD" id="cd00130">
    <property type="entry name" value="PAS"/>
    <property type="match status" value="1"/>
</dbReference>
<keyword evidence="10" id="KW-0067">ATP-binding</keyword>
<keyword evidence="12" id="KW-0902">Two-component regulatory system</keyword>
<evidence type="ECO:0000259" key="16">
    <source>
        <dbReference type="PROSITE" id="PS50885"/>
    </source>
</evidence>
<dbReference type="RefSeq" id="WP_012065708.1">
    <property type="nucleotide sequence ID" value="NC_009633.1"/>
</dbReference>
<feature type="transmembrane region" description="Helical" evidence="14">
    <location>
        <begin position="174"/>
        <end position="194"/>
    </location>
</feature>
<evidence type="ECO:0000256" key="13">
    <source>
        <dbReference type="ARBA" id="ARBA00023136"/>
    </source>
</evidence>
<evidence type="ECO:0000256" key="11">
    <source>
        <dbReference type="ARBA" id="ARBA00022989"/>
    </source>
</evidence>
<dbReference type="InterPro" id="IPR036890">
    <property type="entry name" value="HATPase_C_sf"/>
</dbReference>
<evidence type="ECO:0000256" key="1">
    <source>
        <dbReference type="ARBA" id="ARBA00000085"/>
    </source>
</evidence>
<comment type="subcellular location">
    <subcellularLocation>
        <location evidence="2">Cell membrane</location>
        <topology evidence="2">Multi-pass membrane protein</topology>
    </subcellularLocation>
</comment>
<dbReference type="InterPro" id="IPR003661">
    <property type="entry name" value="HisK_dim/P_dom"/>
</dbReference>
<organism evidence="17 18">
    <name type="scientific">Alkaliphilus metalliredigens (strain QYMF)</name>
    <dbReference type="NCBI Taxonomy" id="293826"/>
    <lineage>
        <taxon>Bacteria</taxon>
        <taxon>Bacillati</taxon>
        <taxon>Bacillota</taxon>
        <taxon>Clostridia</taxon>
        <taxon>Peptostreptococcales</taxon>
        <taxon>Natronincolaceae</taxon>
        <taxon>Alkaliphilus</taxon>
    </lineage>
</organism>
<accession>A6TXA5</accession>
<dbReference type="Gene3D" id="1.10.8.500">
    <property type="entry name" value="HAMP domain in histidine kinase"/>
    <property type="match status" value="1"/>
</dbReference>
<dbReference type="GO" id="GO:0005524">
    <property type="term" value="F:ATP binding"/>
    <property type="evidence" value="ECO:0007669"/>
    <property type="project" value="UniProtKB-KW"/>
</dbReference>
<dbReference type="InterPro" id="IPR050398">
    <property type="entry name" value="HssS/ArlS-like"/>
</dbReference>
<dbReference type="SUPFAM" id="SSF47384">
    <property type="entry name" value="Homodimeric domain of signal transducing histidine kinase"/>
    <property type="match status" value="1"/>
</dbReference>
<keyword evidence="18" id="KW-1185">Reference proteome</keyword>
<evidence type="ECO:0000256" key="5">
    <source>
        <dbReference type="ARBA" id="ARBA00022553"/>
    </source>
</evidence>
<keyword evidence="13 14" id="KW-0472">Membrane</keyword>
<dbReference type="SMART" id="SM00388">
    <property type="entry name" value="HisKA"/>
    <property type="match status" value="1"/>
</dbReference>